<comment type="cofactor">
    <cofactor evidence="1">
        <name>FAD</name>
        <dbReference type="ChEBI" id="CHEBI:57692"/>
    </cofactor>
</comment>
<evidence type="ECO:0000256" key="4">
    <source>
        <dbReference type="ARBA" id="ARBA00022630"/>
    </source>
</evidence>
<accession>A0A932GN66</accession>
<dbReference type="Pfam" id="PF07992">
    <property type="entry name" value="Pyr_redox_2"/>
    <property type="match status" value="1"/>
</dbReference>
<evidence type="ECO:0000256" key="3">
    <source>
        <dbReference type="ARBA" id="ARBA00016961"/>
    </source>
</evidence>
<evidence type="ECO:0000259" key="10">
    <source>
        <dbReference type="Pfam" id="PF07992"/>
    </source>
</evidence>
<evidence type="ECO:0000256" key="8">
    <source>
        <dbReference type="ARBA" id="ARBA00031281"/>
    </source>
</evidence>
<feature type="domain" description="FAD/NAD(P)-binding" evidence="10">
    <location>
        <begin position="4"/>
        <end position="227"/>
    </location>
</feature>
<reference evidence="11" key="1">
    <citation type="submission" date="2020-07" db="EMBL/GenBank/DDBJ databases">
        <title>Huge and variable diversity of episymbiotic CPR bacteria and DPANN archaea in groundwater ecosystems.</title>
        <authorList>
            <person name="He C.Y."/>
            <person name="Keren R."/>
            <person name="Whittaker M."/>
            <person name="Farag I.F."/>
            <person name="Doudna J."/>
            <person name="Cate J.H.D."/>
            <person name="Banfield J.F."/>
        </authorList>
    </citation>
    <scope>NUCLEOTIDE SEQUENCE</scope>
    <source>
        <strain evidence="11">NC_groundwater_717_Ag_S-0.2um_59_8</strain>
    </source>
</reference>
<dbReference type="InterPro" id="IPR036188">
    <property type="entry name" value="FAD/NAD-bd_sf"/>
</dbReference>
<keyword evidence="6" id="KW-0560">Oxidoreductase</keyword>
<organism evidence="11 12">
    <name type="scientific">Tectimicrobiota bacterium</name>
    <dbReference type="NCBI Taxonomy" id="2528274"/>
    <lineage>
        <taxon>Bacteria</taxon>
        <taxon>Pseudomonadati</taxon>
        <taxon>Nitrospinota/Tectimicrobiota group</taxon>
        <taxon>Candidatus Tectimicrobiota</taxon>
    </lineage>
</organism>
<gene>
    <name evidence="11" type="ORF">HYY65_02405</name>
</gene>
<evidence type="ECO:0000313" key="12">
    <source>
        <dbReference type="Proteomes" id="UP000741360"/>
    </source>
</evidence>
<dbReference type="EMBL" id="JACPSX010000040">
    <property type="protein sequence ID" value="MBI3013925.1"/>
    <property type="molecule type" value="Genomic_DNA"/>
</dbReference>
<evidence type="ECO:0000256" key="7">
    <source>
        <dbReference type="ARBA" id="ARBA00023027"/>
    </source>
</evidence>
<dbReference type="GO" id="GO:0050660">
    <property type="term" value="F:flavin adenine dinucleotide binding"/>
    <property type="evidence" value="ECO:0007669"/>
    <property type="project" value="TreeGrafter"/>
</dbReference>
<dbReference type="InterPro" id="IPR004099">
    <property type="entry name" value="Pyr_nucl-diS_OxRdtase_dimer"/>
</dbReference>
<dbReference type="PANTHER" id="PTHR22912:SF217">
    <property type="entry name" value="DIHYDROLIPOYL DEHYDROGENASE"/>
    <property type="match status" value="1"/>
</dbReference>
<dbReference type="InterPro" id="IPR016156">
    <property type="entry name" value="FAD/NAD-linked_Rdtase_dimer_sf"/>
</dbReference>
<dbReference type="Pfam" id="PF02852">
    <property type="entry name" value="Pyr_redox_dim"/>
    <property type="match status" value="1"/>
</dbReference>
<dbReference type="GO" id="GO:0006103">
    <property type="term" value="P:2-oxoglutarate metabolic process"/>
    <property type="evidence" value="ECO:0007669"/>
    <property type="project" value="TreeGrafter"/>
</dbReference>
<evidence type="ECO:0000259" key="9">
    <source>
        <dbReference type="Pfam" id="PF02852"/>
    </source>
</evidence>
<keyword evidence="5" id="KW-0274">FAD</keyword>
<sequence length="343" mass="35685">MRKNKVTVLAGRGVIPAAGQVEVRGADGKPREGLTAKNILLATGSRAQSLPGVAIDGKKILSSTEAMLLDSIPESMIIVGGGAVGVEFAYLYNAYGTKVTLLEMLPTLLPNEDQEISEQLRRSFQKQGIQVLLGAKVEEVKTAGKGVQVSVQAGEAGEPQNITGELLLMAVGRQPNSDGIGIEELKVELDHGFVKVDKTMRSSVPGLYAIGDVIGAPLLAHVASAEGIVAVETMAGQSPAGLNYANIPSCTYCQPQVASVGLTEEQAKKEGHEVRVGRFPFRASGKALALGEEEGMVKIVAAAKHGAILGVHIIGADATEQIAEAGLALTLEATLEEIAATVH</sequence>
<keyword evidence="4" id="KW-0285">Flavoprotein</keyword>
<evidence type="ECO:0000256" key="2">
    <source>
        <dbReference type="ARBA" id="ARBA00007532"/>
    </source>
</evidence>
<evidence type="ECO:0000256" key="5">
    <source>
        <dbReference type="ARBA" id="ARBA00022827"/>
    </source>
</evidence>
<evidence type="ECO:0000256" key="6">
    <source>
        <dbReference type="ARBA" id="ARBA00023002"/>
    </source>
</evidence>
<dbReference type="FunFam" id="3.30.390.30:FF:000001">
    <property type="entry name" value="Dihydrolipoyl dehydrogenase"/>
    <property type="match status" value="1"/>
</dbReference>
<dbReference type="PANTHER" id="PTHR22912">
    <property type="entry name" value="DISULFIDE OXIDOREDUCTASE"/>
    <property type="match status" value="1"/>
</dbReference>
<keyword evidence="7" id="KW-0520">NAD</keyword>
<dbReference type="Gene3D" id="3.30.390.30">
    <property type="match status" value="1"/>
</dbReference>
<feature type="non-terminal residue" evidence="11">
    <location>
        <position position="343"/>
    </location>
</feature>
<dbReference type="SUPFAM" id="SSF55424">
    <property type="entry name" value="FAD/NAD-linked reductases, dimerisation (C-terminal) domain"/>
    <property type="match status" value="1"/>
</dbReference>
<dbReference type="PRINTS" id="PR00368">
    <property type="entry name" value="FADPNR"/>
</dbReference>
<dbReference type="Proteomes" id="UP000741360">
    <property type="component" value="Unassembled WGS sequence"/>
</dbReference>
<evidence type="ECO:0000313" key="11">
    <source>
        <dbReference type="EMBL" id="MBI3013925.1"/>
    </source>
</evidence>
<dbReference type="GO" id="GO:0004148">
    <property type="term" value="F:dihydrolipoyl dehydrogenase (NADH) activity"/>
    <property type="evidence" value="ECO:0007669"/>
    <property type="project" value="TreeGrafter"/>
</dbReference>
<dbReference type="Gene3D" id="3.50.50.60">
    <property type="entry name" value="FAD/NAD(P)-binding domain"/>
    <property type="match status" value="2"/>
</dbReference>
<dbReference type="AlphaFoldDB" id="A0A932GN66"/>
<name>A0A932GN66_UNCTE</name>
<evidence type="ECO:0000256" key="1">
    <source>
        <dbReference type="ARBA" id="ARBA00001974"/>
    </source>
</evidence>
<dbReference type="InterPro" id="IPR050151">
    <property type="entry name" value="Class-I_Pyr_Nuc-Dis_Oxidored"/>
</dbReference>
<proteinExistence type="inferred from homology"/>
<dbReference type="InterPro" id="IPR023753">
    <property type="entry name" value="FAD/NAD-binding_dom"/>
</dbReference>
<comment type="similarity">
    <text evidence="2">Belongs to the class-I pyridine nucleotide-disulfide oxidoreductase family.</text>
</comment>
<feature type="domain" description="Pyridine nucleotide-disulphide oxidoreductase dimerisation" evidence="9">
    <location>
        <begin position="247"/>
        <end position="343"/>
    </location>
</feature>
<dbReference type="PRINTS" id="PR00469">
    <property type="entry name" value="PNDRDTASEII"/>
</dbReference>
<dbReference type="SUPFAM" id="SSF51905">
    <property type="entry name" value="FAD/NAD(P)-binding domain"/>
    <property type="match status" value="1"/>
</dbReference>
<protein>
    <recommendedName>
        <fullName evidence="3">Dihydrolipoyl dehydrogenase</fullName>
    </recommendedName>
    <alternativeName>
        <fullName evidence="8">Dihydrolipoamide dehydrogenase</fullName>
    </alternativeName>
</protein>
<comment type="caution">
    <text evidence="11">The sequence shown here is derived from an EMBL/GenBank/DDBJ whole genome shotgun (WGS) entry which is preliminary data.</text>
</comment>